<keyword evidence="3" id="KW-0436">Ligase</keyword>
<evidence type="ECO:0000259" key="1">
    <source>
        <dbReference type="Pfam" id="PF00501"/>
    </source>
</evidence>
<dbReference type="InterPro" id="IPR050237">
    <property type="entry name" value="ATP-dep_AMP-bd_enzyme"/>
</dbReference>
<dbReference type="InterPro" id="IPR000873">
    <property type="entry name" value="AMP-dep_synth/lig_dom"/>
</dbReference>
<accession>A0A221VZF8</accession>
<dbReference type="AlphaFoldDB" id="A0A221VZF8"/>
<reference evidence="3 4" key="1">
    <citation type="submission" date="2017-07" db="EMBL/GenBank/DDBJ databases">
        <title>Complete genome sequence of Actinoalloteichus hoggarensis DSM 45943, type strain of Actinoalloteichus hoggarensis.</title>
        <authorList>
            <person name="Ruckert C."/>
            <person name="Nouioui I."/>
            <person name="Willmese J."/>
            <person name="van Wezel G."/>
            <person name="Klenk H.-P."/>
            <person name="Kalinowski J."/>
            <person name="Zotchev S.B."/>
        </authorList>
    </citation>
    <scope>NUCLEOTIDE SEQUENCE [LARGE SCALE GENOMIC DNA]</scope>
    <source>
        <strain evidence="3 4">DSM 45943</strain>
    </source>
</reference>
<evidence type="ECO:0000313" key="4">
    <source>
        <dbReference type="Proteomes" id="UP000204221"/>
    </source>
</evidence>
<dbReference type="InterPro" id="IPR042099">
    <property type="entry name" value="ANL_N_sf"/>
</dbReference>
<proteinExistence type="predicted"/>
<protein>
    <submittedName>
        <fullName evidence="3">Long-chain-fatty-acid--CoA ligase</fullName>
        <ecNumber evidence="3">6.2.1.3</ecNumber>
    </submittedName>
</protein>
<feature type="domain" description="AMP-binding enzyme C-terminal" evidence="2">
    <location>
        <begin position="388"/>
        <end position="455"/>
    </location>
</feature>
<evidence type="ECO:0000259" key="2">
    <source>
        <dbReference type="Pfam" id="PF13193"/>
    </source>
</evidence>
<dbReference type="Proteomes" id="UP000204221">
    <property type="component" value="Chromosome"/>
</dbReference>
<keyword evidence="4" id="KW-1185">Reference proteome</keyword>
<dbReference type="PANTHER" id="PTHR43767">
    <property type="entry name" value="LONG-CHAIN-FATTY-ACID--COA LIGASE"/>
    <property type="match status" value="1"/>
</dbReference>
<dbReference type="Pfam" id="PF13193">
    <property type="entry name" value="AMP-binding_C"/>
    <property type="match status" value="1"/>
</dbReference>
<dbReference type="GO" id="GO:0004467">
    <property type="term" value="F:long-chain fatty acid-CoA ligase activity"/>
    <property type="evidence" value="ECO:0007669"/>
    <property type="project" value="UniProtKB-EC"/>
</dbReference>
<dbReference type="InterPro" id="IPR025110">
    <property type="entry name" value="AMP-bd_C"/>
</dbReference>
<dbReference type="SUPFAM" id="SSF56801">
    <property type="entry name" value="Acetyl-CoA synthetase-like"/>
    <property type="match status" value="1"/>
</dbReference>
<name>A0A221VZF8_9PSEU</name>
<dbReference type="InterPro" id="IPR045851">
    <property type="entry name" value="AMP-bd_C_sf"/>
</dbReference>
<organism evidence="3 4">
    <name type="scientific">Actinoalloteichus hoggarensis</name>
    <dbReference type="NCBI Taxonomy" id="1470176"/>
    <lineage>
        <taxon>Bacteria</taxon>
        <taxon>Bacillati</taxon>
        <taxon>Actinomycetota</taxon>
        <taxon>Actinomycetes</taxon>
        <taxon>Pseudonocardiales</taxon>
        <taxon>Pseudonocardiaceae</taxon>
        <taxon>Actinoalloteichus</taxon>
    </lineage>
</organism>
<dbReference type="Gene3D" id="3.40.50.12780">
    <property type="entry name" value="N-terminal domain of ligase-like"/>
    <property type="match status" value="1"/>
</dbReference>
<dbReference type="Gene3D" id="3.30.300.30">
    <property type="match status" value="1"/>
</dbReference>
<sequence>MIVTKEDRPADWEALSTWIAELIDGAADDVVWIHDAGNVTRGDLIARVEEFADLLQRDGIGPGCTVALRIGPSCTLFYVLFGLWRCGAQVLLVDSRAKPAEVDRLFRRYEPQFEVHSDTIGDVRAVFQADREVRTRSTGGGTRAAGPHCLVQSSSGATGRPKIIGRTADSVQRELERIAALPGAPAEGERVLLLGSMLHSFGLIVGVLHSLRAKARLVLTFSVRPRELLDLAARQDVTMILGVPTHFELLASVFDPPPLPSLRGAVCAGDVLDRGVFDLVERRLGIRLGQVYGMTEVGVVAADLTGRLGPHSVGVPLPGIAVRCSDGELFVAVEESPYLRSDGIARVVDGWLRTFDRADQNPDTGALRILGRTDSVIAIGGLKVDLTEIEAVLHEHEQVHEAVVTYHEVIEAHVGVSGVVSTADLLSWCRERLSHVKVPKRVHLGPALPRTATGKLIRDRDRLHAARSRIVD</sequence>
<dbReference type="EC" id="6.2.1.3" evidence="3"/>
<dbReference type="KEGG" id="ahg:AHOG_06230"/>
<dbReference type="PANTHER" id="PTHR43767:SF1">
    <property type="entry name" value="NONRIBOSOMAL PEPTIDE SYNTHASE PES1 (EUROFUNG)-RELATED"/>
    <property type="match status" value="1"/>
</dbReference>
<dbReference type="Pfam" id="PF00501">
    <property type="entry name" value="AMP-binding"/>
    <property type="match status" value="1"/>
</dbReference>
<dbReference type="EMBL" id="CP022521">
    <property type="protein sequence ID" value="ASO18898.1"/>
    <property type="molecule type" value="Genomic_DNA"/>
</dbReference>
<gene>
    <name evidence="3" type="primary">lcfB1</name>
    <name evidence="3" type="ORF">AHOG_06230</name>
</gene>
<feature type="domain" description="AMP-dependent synthetase/ligase" evidence="1">
    <location>
        <begin position="29"/>
        <end position="326"/>
    </location>
</feature>
<evidence type="ECO:0000313" key="3">
    <source>
        <dbReference type="EMBL" id="ASO18898.1"/>
    </source>
</evidence>
<dbReference type="RefSeq" id="WP_093940508.1">
    <property type="nucleotide sequence ID" value="NZ_CP022521.1"/>
</dbReference>
<dbReference type="OrthoDB" id="3802565at2"/>